<evidence type="ECO:0000313" key="3">
    <source>
        <dbReference type="EMBL" id="JAC78003.1"/>
    </source>
</evidence>
<dbReference type="AlphaFoldDB" id="A0A061S184"/>
<reference evidence="3" key="1">
    <citation type="submission" date="2014-05" db="EMBL/GenBank/DDBJ databases">
        <title>The transcriptome of the halophilic microalga Tetraselmis sp. GSL018 isolated from the Great Salt Lake, Utah.</title>
        <authorList>
            <person name="Jinkerson R.E."/>
            <person name="D'Adamo S."/>
            <person name="Posewitz M.C."/>
        </authorList>
    </citation>
    <scope>NUCLEOTIDE SEQUENCE</scope>
    <source>
        <strain evidence="3">GSL018</strain>
    </source>
</reference>
<feature type="region of interest" description="Disordered" evidence="1">
    <location>
        <begin position="1"/>
        <end position="24"/>
    </location>
</feature>
<feature type="compositionally biased region" description="Polar residues" evidence="1">
    <location>
        <begin position="45"/>
        <end position="56"/>
    </location>
</feature>
<protein>
    <submittedName>
        <fullName evidence="3">Uncharacterized protein</fullName>
    </submittedName>
</protein>
<proteinExistence type="predicted"/>
<keyword evidence="2" id="KW-0472">Membrane</keyword>
<feature type="region of interest" description="Disordered" evidence="1">
    <location>
        <begin position="42"/>
        <end position="67"/>
    </location>
</feature>
<organism evidence="3">
    <name type="scientific">Tetraselmis sp. GSL018</name>
    <dbReference type="NCBI Taxonomy" id="582737"/>
    <lineage>
        <taxon>Eukaryota</taxon>
        <taxon>Viridiplantae</taxon>
        <taxon>Chlorophyta</taxon>
        <taxon>core chlorophytes</taxon>
        <taxon>Chlorodendrophyceae</taxon>
        <taxon>Chlorodendrales</taxon>
        <taxon>Chlorodendraceae</taxon>
        <taxon>Tetraselmis</taxon>
    </lineage>
</organism>
<keyword evidence="2" id="KW-0812">Transmembrane</keyword>
<evidence type="ECO:0000256" key="1">
    <source>
        <dbReference type="SAM" id="MobiDB-lite"/>
    </source>
</evidence>
<keyword evidence="2" id="KW-1133">Transmembrane helix</keyword>
<feature type="transmembrane region" description="Helical" evidence="2">
    <location>
        <begin position="105"/>
        <end position="125"/>
    </location>
</feature>
<sequence>MTSRLSVKNMSDDRSSAISRAGHSRLESFEHGLPSLEAHEKRTATHGSGISPLRSSDSYRAHNPEAGSKGVELQQLNGPHNIHPLLAENRPGSSCWDRLSLINRIIMISCVMLGLVLVSVVAYQVHAVIAESSRRQRDEVDGPVQQSGRGCHWTQIRLPTSLSTPDVSIQVHLSRPTAPFEEVKAFLDIGKDYAHCFVVFTQGTATISSSALEGVPESGVVKLTRHSGVYLILFREQQQAISEPATLKIHFDHRAPQSILWRQKRADTQRILRNETEEVTCWRECIDYDSVCEDGHGRQMQEHGWHLSPDTRACEEITTCADQRTVHLCGWCQMGTSVTSGRGIACTRDEMLPDMNCIPQEPCPGFWTWRSSDCPMMGNGVCVLKVICKRYRKSCVGYHEV</sequence>
<dbReference type="EMBL" id="GBEZ01007460">
    <property type="protein sequence ID" value="JAC78003.1"/>
    <property type="molecule type" value="Transcribed_RNA"/>
</dbReference>
<gene>
    <name evidence="3" type="ORF">TSPGSL018_16275</name>
</gene>
<name>A0A061S184_9CHLO</name>
<evidence type="ECO:0000256" key="2">
    <source>
        <dbReference type="SAM" id="Phobius"/>
    </source>
</evidence>
<accession>A0A061S184</accession>